<sequence length="35" mass="4081">MFKKNLKLKDFSDFASKNYVLNLTIPAVEFSRLSD</sequence>
<accession>A0A381Y463</accession>
<organism evidence="1">
    <name type="scientific">marine metagenome</name>
    <dbReference type="NCBI Taxonomy" id="408172"/>
    <lineage>
        <taxon>unclassified sequences</taxon>
        <taxon>metagenomes</taxon>
        <taxon>ecological metagenomes</taxon>
    </lineage>
</organism>
<protein>
    <submittedName>
        <fullName evidence="1">Uncharacterized protein</fullName>
    </submittedName>
</protein>
<dbReference type="AlphaFoldDB" id="A0A381Y463"/>
<gene>
    <name evidence="1" type="ORF">METZ01_LOCUS124295</name>
</gene>
<dbReference type="EMBL" id="UINC01017281">
    <property type="protein sequence ID" value="SVA71441.1"/>
    <property type="molecule type" value="Genomic_DNA"/>
</dbReference>
<feature type="non-terminal residue" evidence="1">
    <location>
        <position position="35"/>
    </location>
</feature>
<reference evidence="1" key="1">
    <citation type="submission" date="2018-05" db="EMBL/GenBank/DDBJ databases">
        <authorList>
            <person name="Lanie J.A."/>
            <person name="Ng W.-L."/>
            <person name="Kazmierczak K.M."/>
            <person name="Andrzejewski T.M."/>
            <person name="Davidsen T.M."/>
            <person name="Wayne K.J."/>
            <person name="Tettelin H."/>
            <person name="Glass J.I."/>
            <person name="Rusch D."/>
            <person name="Podicherti R."/>
            <person name="Tsui H.-C.T."/>
            <person name="Winkler M.E."/>
        </authorList>
    </citation>
    <scope>NUCLEOTIDE SEQUENCE</scope>
</reference>
<proteinExistence type="predicted"/>
<evidence type="ECO:0000313" key="1">
    <source>
        <dbReference type="EMBL" id="SVA71441.1"/>
    </source>
</evidence>
<name>A0A381Y463_9ZZZZ</name>